<accession>A0ABS0JSN6</accession>
<reference evidence="1 2" key="1">
    <citation type="submission" date="2020-11" db="EMBL/GenBank/DDBJ databases">
        <title>Sequencing the genomes of 1000 actinobacteria strains.</title>
        <authorList>
            <person name="Klenk H.-P."/>
        </authorList>
    </citation>
    <scope>NUCLEOTIDE SEQUENCE [LARGE SCALE GENOMIC DNA]</scope>
    <source>
        <strain evidence="1 2">DSM 101692</strain>
    </source>
</reference>
<evidence type="ECO:0000313" key="2">
    <source>
        <dbReference type="Proteomes" id="UP000614915"/>
    </source>
</evidence>
<proteinExistence type="predicted"/>
<comment type="caution">
    <text evidence="1">The sequence shown here is derived from an EMBL/GenBank/DDBJ whole genome shotgun (WGS) entry which is preliminary data.</text>
</comment>
<evidence type="ECO:0000313" key="1">
    <source>
        <dbReference type="EMBL" id="MBG6070054.1"/>
    </source>
</evidence>
<organism evidence="1 2">
    <name type="scientific">Micromonospora ureilytica</name>
    <dbReference type="NCBI Taxonomy" id="709868"/>
    <lineage>
        <taxon>Bacteria</taxon>
        <taxon>Bacillati</taxon>
        <taxon>Actinomycetota</taxon>
        <taxon>Actinomycetes</taxon>
        <taxon>Micromonosporales</taxon>
        <taxon>Micromonosporaceae</taxon>
        <taxon>Micromonospora</taxon>
    </lineage>
</organism>
<dbReference type="RefSeq" id="WP_196929828.1">
    <property type="nucleotide sequence ID" value="NZ_JADOTX010000001.1"/>
</dbReference>
<sequence length="94" mass="10405">MNPPADHPTWCDRDRCDRFRTHVSPVVHVDTNRTEETVMDVALIKPWTPVTDPQVSLTVTAGPTVDQVVMSLGQARALAYRLRELLAAAGEGPR</sequence>
<keyword evidence="2" id="KW-1185">Reference proteome</keyword>
<dbReference type="Proteomes" id="UP000614915">
    <property type="component" value="Unassembled WGS sequence"/>
</dbReference>
<protein>
    <submittedName>
        <fullName evidence="1">Uncharacterized protein</fullName>
    </submittedName>
</protein>
<name>A0ABS0JSN6_9ACTN</name>
<gene>
    <name evidence="1" type="ORF">IW248_006341</name>
</gene>
<dbReference type="EMBL" id="JADOTX010000001">
    <property type="protein sequence ID" value="MBG6070054.1"/>
    <property type="molecule type" value="Genomic_DNA"/>
</dbReference>